<evidence type="ECO:0000313" key="2">
    <source>
        <dbReference type="EMBL" id="KIW35135.1"/>
    </source>
</evidence>
<dbReference type="AlphaFoldDB" id="A0A0D2CYY0"/>
<sequence>MSFFNTAIFHVLACIGTETVVPLLLQYRPDARTKACGDMNLLPWAKIQGHGYGDGFTEPGTRMFRYQGQRWAGSPELGDGEATWRYHQAVIGDGRSEGRSSERDPVDQCVFLGL</sequence>
<dbReference type="RefSeq" id="XP_016255351.1">
    <property type="nucleotide sequence ID" value="XM_016388423.1"/>
</dbReference>
<feature type="chain" id="PRO_5002240171" evidence="1">
    <location>
        <begin position="20"/>
        <end position="114"/>
    </location>
</feature>
<proteinExistence type="predicted"/>
<name>A0A0D2CYY0_9EURO</name>
<dbReference type="Proteomes" id="UP000054466">
    <property type="component" value="Unassembled WGS sequence"/>
</dbReference>
<feature type="signal peptide" evidence="1">
    <location>
        <begin position="1"/>
        <end position="19"/>
    </location>
</feature>
<dbReference type="VEuPathDB" id="FungiDB:PV07_01850"/>
<dbReference type="HOGENOM" id="CLU_2120828_0_0_1"/>
<organism evidence="2 3">
    <name type="scientific">Cladophialophora immunda</name>
    <dbReference type="NCBI Taxonomy" id="569365"/>
    <lineage>
        <taxon>Eukaryota</taxon>
        <taxon>Fungi</taxon>
        <taxon>Dikarya</taxon>
        <taxon>Ascomycota</taxon>
        <taxon>Pezizomycotina</taxon>
        <taxon>Eurotiomycetes</taxon>
        <taxon>Chaetothyriomycetidae</taxon>
        <taxon>Chaetothyriales</taxon>
        <taxon>Herpotrichiellaceae</taxon>
        <taxon>Cladophialophora</taxon>
    </lineage>
</organism>
<protein>
    <submittedName>
        <fullName evidence="2">Uncharacterized protein</fullName>
    </submittedName>
</protein>
<reference evidence="2 3" key="1">
    <citation type="submission" date="2015-01" db="EMBL/GenBank/DDBJ databases">
        <title>The Genome Sequence of Cladophialophora immunda CBS83496.</title>
        <authorList>
            <consortium name="The Broad Institute Genomics Platform"/>
            <person name="Cuomo C."/>
            <person name="de Hoog S."/>
            <person name="Gorbushina A."/>
            <person name="Stielow B."/>
            <person name="Teixiera M."/>
            <person name="Abouelleil A."/>
            <person name="Chapman S.B."/>
            <person name="Priest M."/>
            <person name="Young S.K."/>
            <person name="Wortman J."/>
            <person name="Nusbaum C."/>
            <person name="Birren B."/>
        </authorList>
    </citation>
    <scope>NUCLEOTIDE SEQUENCE [LARGE SCALE GENOMIC DNA]</scope>
    <source>
        <strain evidence="2 3">CBS 83496</strain>
    </source>
</reference>
<evidence type="ECO:0000313" key="3">
    <source>
        <dbReference type="Proteomes" id="UP000054466"/>
    </source>
</evidence>
<dbReference type="EMBL" id="KN847040">
    <property type="protein sequence ID" value="KIW35135.1"/>
    <property type="molecule type" value="Genomic_DNA"/>
</dbReference>
<keyword evidence="1" id="KW-0732">Signal</keyword>
<accession>A0A0D2CYY0</accession>
<dbReference type="GeneID" id="27341044"/>
<gene>
    <name evidence="2" type="ORF">PV07_01850</name>
</gene>
<keyword evidence="3" id="KW-1185">Reference proteome</keyword>
<evidence type="ECO:0000256" key="1">
    <source>
        <dbReference type="SAM" id="SignalP"/>
    </source>
</evidence>